<protein>
    <recommendedName>
        <fullName evidence="3">Alkylmercury lyase-like protein</fullName>
    </recommendedName>
</protein>
<evidence type="ECO:0000313" key="1">
    <source>
        <dbReference type="EMBL" id="TCO31379.1"/>
    </source>
</evidence>
<comment type="caution">
    <text evidence="1">The sequence shown here is derived from an EMBL/GenBank/DDBJ whole genome shotgun (WGS) entry which is preliminary data.</text>
</comment>
<name>A0ABY2BTK8_9ACTN</name>
<keyword evidence="2" id="KW-1185">Reference proteome</keyword>
<proteinExistence type="predicted"/>
<reference evidence="1 2" key="1">
    <citation type="journal article" date="2015" name="Stand. Genomic Sci.">
        <title>Genomic Encyclopedia of Bacterial and Archaeal Type Strains, Phase III: the genomes of soil and plant-associated and newly described type strains.</title>
        <authorList>
            <person name="Whitman W.B."/>
            <person name="Woyke T."/>
            <person name="Klenk H.P."/>
            <person name="Zhou Y."/>
            <person name="Lilburn T.G."/>
            <person name="Beck B.J."/>
            <person name="De Vos P."/>
            <person name="Vandamme P."/>
            <person name="Eisen J.A."/>
            <person name="Garrity G."/>
            <person name="Hugenholtz P."/>
            <person name="Kyrpides N.C."/>
        </authorList>
    </citation>
    <scope>NUCLEOTIDE SEQUENCE [LARGE SCALE GENOMIC DNA]</scope>
    <source>
        <strain evidence="1 2">VKM Ac-2538</strain>
    </source>
</reference>
<organism evidence="1 2">
    <name type="scientific">Kribbella orskensis</name>
    <dbReference type="NCBI Taxonomy" id="2512216"/>
    <lineage>
        <taxon>Bacteria</taxon>
        <taxon>Bacillati</taxon>
        <taxon>Actinomycetota</taxon>
        <taxon>Actinomycetes</taxon>
        <taxon>Propionibacteriales</taxon>
        <taxon>Kribbellaceae</taxon>
        <taxon>Kribbella</taxon>
    </lineage>
</organism>
<dbReference type="Gene3D" id="3.30.450.410">
    <property type="match status" value="1"/>
</dbReference>
<dbReference type="Proteomes" id="UP000295818">
    <property type="component" value="Unassembled WGS sequence"/>
</dbReference>
<dbReference type="InterPro" id="IPR053717">
    <property type="entry name" value="MerB_lyase_sf"/>
</dbReference>
<sequence>MKLEVLHVPDCPNLPPMLERLTEVTDLPVTTRVIDDDVDAARFGMAGSPTLLIDGVDPFSTGEGCECGVACRLYRDETGRIVPAPSIEQLRDALTAASRPAAPREVLSAWRTRALPLNPVEKAVHQAILRSFATSGRPPAAADLDPATAGGERSTAEVLDALHDVDAIRLAPDGQIAVAYPFSTTPTRHRVRIGD</sequence>
<accession>A0ABY2BTK8</accession>
<dbReference type="EMBL" id="SLWM01000001">
    <property type="protein sequence ID" value="TCO31379.1"/>
    <property type="molecule type" value="Genomic_DNA"/>
</dbReference>
<evidence type="ECO:0008006" key="3">
    <source>
        <dbReference type="Google" id="ProtNLM"/>
    </source>
</evidence>
<gene>
    <name evidence="1" type="ORF">EV644_10119</name>
</gene>
<evidence type="ECO:0000313" key="2">
    <source>
        <dbReference type="Proteomes" id="UP000295818"/>
    </source>
</evidence>
<dbReference type="RefSeq" id="WP_241997899.1">
    <property type="nucleotide sequence ID" value="NZ_SLWM01000001.1"/>
</dbReference>